<dbReference type="EMBL" id="MFJC01000068">
    <property type="protein sequence ID" value="OGG08398.1"/>
    <property type="molecule type" value="Genomic_DNA"/>
</dbReference>
<dbReference type="AlphaFoldDB" id="A0A1F5Z7H9"/>
<organism evidence="3 4">
    <name type="scientific">Candidatus Gottesmanbacteria bacterium RBG_16_43_7</name>
    <dbReference type="NCBI Taxonomy" id="1798373"/>
    <lineage>
        <taxon>Bacteria</taxon>
        <taxon>Candidatus Gottesmaniibacteriota</taxon>
    </lineage>
</organism>
<dbReference type="Pfam" id="PF10131">
    <property type="entry name" value="PTPS_related"/>
    <property type="match status" value="1"/>
</dbReference>
<feature type="transmembrane region" description="Helical" evidence="1">
    <location>
        <begin position="194"/>
        <end position="210"/>
    </location>
</feature>
<proteinExistence type="predicted"/>
<name>A0A1F5Z7H9_9BACT</name>
<evidence type="ECO:0000313" key="4">
    <source>
        <dbReference type="Proteomes" id="UP000176854"/>
    </source>
</evidence>
<dbReference type="Proteomes" id="UP000176854">
    <property type="component" value="Unassembled WGS sequence"/>
</dbReference>
<evidence type="ECO:0000256" key="1">
    <source>
        <dbReference type="SAM" id="Phobius"/>
    </source>
</evidence>
<feature type="transmembrane region" description="Helical" evidence="1">
    <location>
        <begin position="72"/>
        <end position="92"/>
    </location>
</feature>
<feature type="transmembrane region" description="Helical" evidence="1">
    <location>
        <begin position="171"/>
        <end position="188"/>
    </location>
</feature>
<feature type="transmembrane region" description="Helical" evidence="1">
    <location>
        <begin position="380"/>
        <end position="398"/>
    </location>
</feature>
<feature type="transmembrane region" description="Helical" evidence="1">
    <location>
        <begin position="527"/>
        <end position="549"/>
    </location>
</feature>
<keyword evidence="1" id="KW-1133">Transmembrane helix</keyword>
<evidence type="ECO:0000313" key="3">
    <source>
        <dbReference type="EMBL" id="OGG08398.1"/>
    </source>
</evidence>
<dbReference type="STRING" id="1798373.A2154_02755"/>
<gene>
    <name evidence="3" type="ORF">A2154_02755</name>
</gene>
<feature type="transmembrane region" description="Helical" evidence="1">
    <location>
        <begin position="285"/>
        <end position="304"/>
    </location>
</feature>
<feature type="domain" description="Membrane protein 6-pyruvoyl-tetrahydropterin synthase-related" evidence="2">
    <location>
        <begin position="72"/>
        <end position="408"/>
    </location>
</feature>
<dbReference type="InterPro" id="IPR018776">
    <property type="entry name" value="Membrane_prot_PTPS-rel_domain"/>
</dbReference>
<feature type="transmembrane region" description="Helical" evidence="1">
    <location>
        <begin position="352"/>
        <end position="373"/>
    </location>
</feature>
<keyword evidence="1" id="KW-0812">Transmembrane</keyword>
<comment type="caution">
    <text evidence="3">The sequence shown here is derived from an EMBL/GenBank/DDBJ whole genome shotgun (WGS) entry which is preliminary data.</text>
</comment>
<feature type="transmembrane region" description="Helical" evidence="1">
    <location>
        <begin position="316"/>
        <end position="332"/>
    </location>
</feature>
<accession>A0A1F5Z7H9</accession>
<feature type="transmembrane region" description="Helical" evidence="1">
    <location>
        <begin position="217"/>
        <end position="237"/>
    </location>
</feature>
<protein>
    <recommendedName>
        <fullName evidence="2">Membrane protein 6-pyruvoyl-tetrahydropterin synthase-related domain-containing protein</fullName>
    </recommendedName>
</protein>
<sequence>MNNSKLTVAIILLASLVPFIHILLSADLPHTSDGEVQLPRMAAYYKALSDGHFPVRWAGDINFGFGLPLFNFIYPLPYLISSLAIALGLSLVQSFKLEMILSFLLSGVFMYLFAGEFFKDTKKAILVTFFYQFAPYHLEEILMRGTLGSMYVYAFFPLLLYCLLKFTKNPTSYSGIMISLSIMLLSLSHNSMSLVFLLLALLFIVIFIKTRALIMKALAYSCLGLGLAAWYIIPAILENKYTYAAHYMKDLFKSHFRPLLQLLSQPLAWPGIHDTQTLRLSEIDVHIGFLPVLALIGAVIWLYAKKSRTDRAIRSLLMYSVVSSAITVFMMQRPSTFIWEKIPFLVQFQFPWRLLAVMVFTTATCSIVFLDLFKKSKQKIVFIILSGVVFITSIYFWYPPYGYDKITDETKIWKYPLSTTYYGETDVIWTEGQAKSYPGKNVEIIGGQATVSSYIHKTHIRTYKVNSATDVQILDNTVYFPGWKVMADSRQIPIEFQDPNHRGLITYRLPPGLHYIMVKFSDSKIRLVADGIAAVSLLLMVVILLKYYVINLIRSPLDLTHCSNVKSKNHPFGKLRAGKSKLKT</sequence>
<keyword evidence="1" id="KW-0472">Membrane</keyword>
<evidence type="ECO:0000259" key="2">
    <source>
        <dbReference type="Pfam" id="PF10131"/>
    </source>
</evidence>
<feature type="transmembrane region" description="Helical" evidence="1">
    <location>
        <begin position="99"/>
        <end position="118"/>
    </location>
</feature>
<reference evidence="3 4" key="1">
    <citation type="journal article" date="2016" name="Nat. Commun.">
        <title>Thousands of microbial genomes shed light on interconnected biogeochemical processes in an aquifer system.</title>
        <authorList>
            <person name="Anantharaman K."/>
            <person name="Brown C.T."/>
            <person name="Hug L.A."/>
            <person name="Sharon I."/>
            <person name="Castelle C.J."/>
            <person name="Probst A.J."/>
            <person name="Thomas B.C."/>
            <person name="Singh A."/>
            <person name="Wilkins M.J."/>
            <person name="Karaoz U."/>
            <person name="Brodie E.L."/>
            <person name="Williams K.H."/>
            <person name="Hubbard S.S."/>
            <person name="Banfield J.F."/>
        </authorList>
    </citation>
    <scope>NUCLEOTIDE SEQUENCE [LARGE SCALE GENOMIC DNA]</scope>
</reference>
<feature type="transmembrane region" description="Helical" evidence="1">
    <location>
        <begin position="141"/>
        <end position="164"/>
    </location>
</feature>